<dbReference type="InterPro" id="IPR009057">
    <property type="entry name" value="Homeodomain-like_sf"/>
</dbReference>
<feature type="transmembrane region" description="Helical" evidence="4">
    <location>
        <begin position="188"/>
        <end position="209"/>
    </location>
</feature>
<evidence type="ECO:0000313" key="6">
    <source>
        <dbReference type="EMBL" id="MDT0605571.1"/>
    </source>
</evidence>
<evidence type="ECO:0000256" key="3">
    <source>
        <dbReference type="ARBA" id="ARBA00023163"/>
    </source>
</evidence>
<keyword evidence="3" id="KW-0804">Transcription</keyword>
<dbReference type="SMART" id="SM00342">
    <property type="entry name" value="HTH_ARAC"/>
    <property type="match status" value="1"/>
</dbReference>
<dbReference type="SUPFAM" id="SSF46689">
    <property type="entry name" value="Homeodomain-like"/>
    <property type="match status" value="1"/>
</dbReference>
<dbReference type="InterPro" id="IPR018060">
    <property type="entry name" value="HTH_AraC"/>
</dbReference>
<keyword evidence="4" id="KW-1133">Transmembrane helix</keyword>
<gene>
    <name evidence="6" type="ORF">RM706_00930</name>
</gene>
<evidence type="ECO:0000256" key="1">
    <source>
        <dbReference type="ARBA" id="ARBA00023015"/>
    </source>
</evidence>
<feature type="transmembrane region" description="Helical" evidence="4">
    <location>
        <begin position="221"/>
        <end position="241"/>
    </location>
</feature>
<keyword evidence="2" id="KW-0238">DNA-binding</keyword>
<feature type="domain" description="HTH araC/xylS-type" evidence="5">
    <location>
        <begin position="274"/>
        <end position="375"/>
    </location>
</feature>
<evidence type="ECO:0000256" key="4">
    <source>
        <dbReference type="SAM" id="Phobius"/>
    </source>
</evidence>
<feature type="transmembrane region" description="Helical" evidence="4">
    <location>
        <begin position="80"/>
        <end position="99"/>
    </location>
</feature>
<feature type="transmembrane region" description="Helical" evidence="4">
    <location>
        <begin position="119"/>
        <end position="137"/>
    </location>
</feature>
<evidence type="ECO:0000313" key="7">
    <source>
        <dbReference type="Proteomes" id="UP001255246"/>
    </source>
</evidence>
<proteinExistence type="predicted"/>
<protein>
    <submittedName>
        <fullName evidence="6">Helix-turn-helix domain-containing protein</fullName>
    </submittedName>
</protein>
<reference evidence="6 7" key="1">
    <citation type="submission" date="2023-09" db="EMBL/GenBank/DDBJ databases">
        <authorList>
            <person name="Rey-Velasco X."/>
        </authorList>
    </citation>
    <scope>NUCLEOTIDE SEQUENCE [LARGE SCALE GENOMIC DNA]</scope>
    <source>
        <strain evidence="6 7">F388</strain>
    </source>
</reference>
<organism evidence="6 7">
    <name type="scientific">Croceitalea rosinachiae</name>
    <dbReference type="NCBI Taxonomy" id="3075596"/>
    <lineage>
        <taxon>Bacteria</taxon>
        <taxon>Pseudomonadati</taxon>
        <taxon>Bacteroidota</taxon>
        <taxon>Flavobacteriia</taxon>
        <taxon>Flavobacteriales</taxon>
        <taxon>Flavobacteriaceae</taxon>
        <taxon>Croceitalea</taxon>
    </lineage>
</organism>
<accession>A0ABU3A5X4</accession>
<name>A0ABU3A5X4_9FLAO</name>
<dbReference type="Gene3D" id="1.10.10.60">
    <property type="entry name" value="Homeodomain-like"/>
    <property type="match status" value="1"/>
</dbReference>
<feature type="transmembrane region" description="Helical" evidence="4">
    <location>
        <begin position="21"/>
        <end position="39"/>
    </location>
</feature>
<dbReference type="PANTHER" id="PTHR43280:SF29">
    <property type="entry name" value="ARAC-FAMILY TRANSCRIPTIONAL REGULATOR"/>
    <property type="match status" value="1"/>
</dbReference>
<keyword evidence="7" id="KW-1185">Reference proteome</keyword>
<feature type="transmembrane region" description="Helical" evidence="4">
    <location>
        <begin position="149"/>
        <end position="167"/>
    </location>
</feature>
<dbReference type="EMBL" id="JAVRHR010000001">
    <property type="protein sequence ID" value="MDT0605571.1"/>
    <property type="molecule type" value="Genomic_DNA"/>
</dbReference>
<keyword evidence="4" id="KW-0472">Membrane</keyword>
<keyword evidence="1" id="KW-0805">Transcription regulation</keyword>
<sequence>MLISILASYKLKTIVVVNFEVVINFIVLFLGLFFVLKFAGKDYKKSVSNRYLIIFVIINMVLIFRGMRWTVDANFSNHRLFNFLDGFIFLYPVYLYAYIKRLTSASNFHITKPHFVLPIIYFLIVLINISISPNYYLSNLSHSFLTHKIIEAIAILSCFFYLAKTHLHFRKYISNEKKHISYIQNALVYIKVFLWVVLMFVLTWAITYFGHHLITMTGEQIVIFYTITHFALLGSICVVVYHEIAFPQLFRLEEQVTPQRLTSKETETLKAKIDTLMLHQKAYLEPELNLAEFSKRLNASTNDISWFLNKVLKKTFYDFVNTYRVQEFIEKLEKGEHRTHTFSTLSFDSGFNSKSTFNKAFKELTGQTPREYIKKRDL</sequence>
<dbReference type="RefSeq" id="WP_311349142.1">
    <property type="nucleotide sequence ID" value="NZ_JAVRHR010000001.1"/>
</dbReference>
<keyword evidence="4" id="KW-0812">Transmembrane</keyword>
<evidence type="ECO:0000256" key="2">
    <source>
        <dbReference type="ARBA" id="ARBA00023125"/>
    </source>
</evidence>
<dbReference type="Proteomes" id="UP001255246">
    <property type="component" value="Unassembled WGS sequence"/>
</dbReference>
<dbReference type="PANTHER" id="PTHR43280">
    <property type="entry name" value="ARAC-FAMILY TRANSCRIPTIONAL REGULATOR"/>
    <property type="match status" value="1"/>
</dbReference>
<dbReference type="Pfam" id="PF12833">
    <property type="entry name" value="HTH_18"/>
    <property type="match status" value="1"/>
</dbReference>
<dbReference type="PROSITE" id="PS01124">
    <property type="entry name" value="HTH_ARAC_FAMILY_2"/>
    <property type="match status" value="1"/>
</dbReference>
<comment type="caution">
    <text evidence="6">The sequence shown here is derived from an EMBL/GenBank/DDBJ whole genome shotgun (WGS) entry which is preliminary data.</text>
</comment>
<evidence type="ECO:0000259" key="5">
    <source>
        <dbReference type="PROSITE" id="PS01124"/>
    </source>
</evidence>
<feature type="transmembrane region" description="Helical" evidence="4">
    <location>
        <begin position="51"/>
        <end position="68"/>
    </location>
</feature>